<feature type="compositionally biased region" description="Polar residues" evidence="1">
    <location>
        <begin position="1"/>
        <end position="10"/>
    </location>
</feature>
<evidence type="ECO:0000256" key="1">
    <source>
        <dbReference type="SAM" id="MobiDB-lite"/>
    </source>
</evidence>
<dbReference type="EMBL" id="BKCJ011806686">
    <property type="protein sequence ID" value="GFD54504.1"/>
    <property type="molecule type" value="Genomic_DNA"/>
</dbReference>
<gene>
    <name evidence="2" type="ORF">Tci_926473</name>
</gene>
<protein>
    <submittedName>
        <fullName evidence="2">Uncharacterized protein</fullName>
    </submittedName>
</protein>
<accession>A0A699XD81</accession>
<dbReference type="AlphaFoldDB" id="A0A699XD81"/>
<feature type="region of interest" description="Disordered" evidence="1">
    <location>
        <begin position="1"/>
        <end position="62"/>
    </location>
</feature>
<sequence length="73" mass="8268">MPYEESTWSRTPVRDHAHHPGVQEQRYPHDSLMSHAQMDSPTLHSRATHHSESPRALGGKEGVVMAVRQGQCR</sequence>
<name>A0A699XD81_TANCI</name>
<comment type="caution">
    <text evidence="2">The sequence shown here is derived from an EMBL/GenBank/DDBJ whole genome shotgun (WGS) entry which is preliminary data.</text>
</comment>
<organism evidence="2">
    <name type="scientific">Tanacetum cinerariifolium</name>
    <name type="common">Dalmatian daisy</name>
    <name type="synonym">Chrysanthemum cinerariifolium</name>
    <dbReference type="NCBI Taxonomy" id="118510"/>
    <lineage>
        <taxon>Eukaryota</taxon>
        <taxon>Viridiplantae</taxon>
        <taxon>Streptophyta</taxon>
        <taxon>Embryophyta</taxon>
        <taxon>Tracheophyta</taxon>
        <taxon>Spermatophyta</taxon>
        <taxon>Magnoliopsida</taxon>
        <taxon>eudicotyledons</taxon>
        <taxon>Gunneridae</taxon>
        <taxon>Pentapetalae</taxon>
        <taxon>asterids</taxon>
        <taxon>campanulids</taxon>
        <taxon>Asterales</taxon>
        <taxon>Asteraceae</taxon>
        <taxon>Asteroideae</taxon>
        <taxon>Anthemideae</taxon>
        <taxon>Anthemidinae</taxon>
        <taxon>Tanacetum</taxon>
    </lineage>
</organism>
<evidence type="ECO:0000313" key="2">
    <source>
        <dbReference type="EMBL" id="GFD54504.1"/>
    </source>
</evidence>
<reference evidence="2" key="1">
    <citation type="journal article" date="2019" name="Sci. Rep.">
        <title>Draft genome of Tanacetum cinerariifolium, the natural source of mosquito coil.</title>
        <authorList>
            <person name="Yamashiro T."/>
            <person name="Shiraishi A."/>
            <person name="Satake H."/>
            <person name="Nakayama K."/>
        </authorList>
    </citation>
    <scope>NUCLEOTIDE SEQUENCE</scope>
</reference>
<feature type="non-terminal residue" evidence="2">
    <location>
        <position position="73"/>
    </location>
</feature>
<proteinExistence type="predicted"/>